<gene>
    <name evidence="3" type="ORF">KOR42_49520</name>
</gene>
<dbReference type="InterPro" id="IPR051698">
    <property type="entry name" value="Transposase_11-like"/>
</dbReference>
<evidence type="ECO:0000313" key="4">
    <source>
        <dbReference type="Proteomes" id="UP000317243"/>
    </source>
</evidence>
<dbReference type="Pfam" id="PF13808">
    <property type="entry name" value="DDE_Tnp_1_assoc"/>
    <property type="match status" value="1"/>
</dbReference>
<dbReference type="InterPro" id="IPR002559">
    <property type="entry name" value="Transposase_11"/>
</dbReference>
<dbReference type="InterPro" id="IPR047647">
    <property type="entry name" value="ISAs1_transpos"/>
</dbReference>
<keyword evidence="4" id="KW-1185">Reference proteome</keyword>
<dbReference type="Proteomes" id="UP000317243">
    <property type="component" value="Unassembled WGS sequence"/>
</dbReference>
<dbReference type="AlphaFoldDB" id="A0A5C5VQ14"/>
<proteinExistence type="predicted"/>
<protein>
    <submittedName>
        <fullName evidence="3">Transposase DDE domain protein</fullName>
    </submittedName>
</protein>
<evidence type="ECO:0000259" key="1">
    <source>
        <dbReference type="Pfam" id="PF01609"/>
    </source>
</evidence>
<dbReference type="InterPro" id="IPR032806">
    <property type="entry name" value="YbfD_N"/>
</dbReference>
<dbReference type="RefSeq" id="WP_146512260.1">
    <property type="nucleotide sequence ID" value="NZ_SIHI01000052.1"/>
</dbReference>
<dbReference type="Pfam" id="PF01609">
    <property type="entry name" value="DDE_Tnp_1"/>
    <property type="match status" value="1"/>
</dbReference>
<feature type="domain" description="Transposase IS4-like" evidence="1">
    <location>
        <begin position="105"/>
        <end position="269"/>
    </location>
</feature>
<reference evidence="3 4" key="1">
    <citation type="submission" date="2019-02" db="EMBL/GenBank/DDBJ databases">
        <title>Deep-cultivation of Planctomycetes and their phenomic and genomic characterization uncovers novel biology.</title>
        <authorList>
            <person name="Wiegand S."/>
            <person name="Jogler M."/>
            <person name="Boedeker C."/>
            <person name="Pinto D."/>
            <person name="Vollmers J."/>
            <person name="Rivas-Marin E."/>
            <person name="Kohn T."/>
            <person name="Peeters S.H."/>
            <person name="Heuer A."/>
            <person name="Rast P."/>
            <person name="Oberbeckmann S."/>
            <person name="Bunk B."/>
            <person name="Jeske O."/>
            <person name="Meyerdierks A."/>
            <person name="Storesund J.E."/>
            <person name="Kallscheuer N."/>
            <person name="Luecker S."/>
            <person name="Lage O.M."/>
            <person name="Pohl T."/>
            <person name="Merkel B.J."/>
            <person name="Hornburger P."/>
            <person name="Mueller R.-W."/>
            <person name="Bruemmer F."/>
            <person name="Labrenz M."/>
            <person name="Spormann A.M."/>
            <person name="Op Den Camp H."/>
            <person name="Overmann J."/>
            <person name="Amann R."/>
            <person name="Jetten M.S.M."/>
            <person name="Mascher T."/>
            <person name="Medema M.H."/>
            <person name="Devos D.P."/>
            <person name="Kaster A.-K."/>
            <person name="Ovreas L."/>
            <person name="Rohde M."/>
            <person name="Galperin M.Y."/>
            <person name="Jogler C."/>
        </authorList>
    </citation>
    <scope>NUCLEOTIDE SEQUENCE [LARGE SCALE GENOMIC DNA]</scope>
    <source>
        <strain evidence="3 4">KOR42</strain>
    </source>
</reference>
<evidence type="ECO:0000313" key="3">
    <source>
        <dbReference type="EMBL" id="TWT40210.1"/>
    </source>
</evidence>
<dbReference type="GO" id="GO:0003677">
    <property type="term" value="F:DNA binding"/>
    <property type="evidence" value="ECO:0007669"/>
    <property type="project" value="InterPro"/>
</dbReference>
<name>A0A5C5VQ14_9PLAN</name>
<dbReference type="NCBIfam" id="NF033564">
    <property type="entry name" value="transpos_ISAs1"/>
    <property type="match status" value="1"/>
</dbReference>
<dbReference type="PANTHER" id="PTHR30298:SF0">
    <property type="entry name" value="PROTEIN YBFL-RELATED"/>
    <property type="match status" value="1"/>
</dbReference>
<accession>A0A5C5VQ14</accession>
<feature type="domain" description="H repeat-associated protein N-terminal" evidence="2">
    <location>
        <begin position="10"/>
        <end position="96"/>
    </location>
</feature>
<dbReference type="GO" id="GO:0006313">
    <property type="term" value="P:DNA transposition"/>
    <property type="evidence" value="ECO:0007669"/>
    <property type="project" value="InterPro"/>
</dbReference>
<dbReference type="EMBL" id="SIHI01000052">
    <property type="protein sequence ID" value="TWT40210.1"/>
    <property type="molecule type" value="Genomic_DNA"/>
</dbReference>
<organism evidence="3 4">
    <name type="scientific">Thalassoglobus neptunius</name>
    <dbReference type="NCBI Taxonomy" id="1938619"/>
    <lineage>
        <taxon>Bacteria</taxon>
        <taxon>Pseudomonadati</taxon>
        <taxon>Planctomycetota</taxon>
        <taxon>Planctomycetia</taxon>
        <taxon>Planctomycetales</taxon>
        <taxon>Planctomycetaceae</taxon>
        <taxon>Thalassoglobus</taxon>
    </lineage>
</organism>
<dbReference type="GO" id="GO:0004803">
    <property type="term" value="F:transposase activity"/>
    <property type="evidence" value="ECO:0007669"/>
    <property type="project" value="InterPro"/>
</dbReference>
<dbReference type="PANTHER" id="PTHR30298">
    <property type="entry name" value="H REPEAT-ASSOCIATED PREDICTED TRANSPOSASE"/>
    <property type="match status" value="1"/>
</dbReference>
<sequence length="315" mass="35849">MKNGYFEFLAHFVDLTDPREDRGSNHNLFDVVGLALCGTICGANSWADIERFAVAHQEWFEQFLELPYGVPSHDTFGRVFARLDTDEFQRCLGRWVEQLQLQLDGQTVAIDGKTLRGSHDRSSAQEALHVVGAWANQVNFCLGQVRVKSKSNEIPAVQELLEILHLKGAVVTADAMHCQKKTAQKIIDKGADYLLQVKQNQESLHDAITEEIDRYAQGNFCHRNVRQQTTKEKNRGRIETRTTLVAPAPAELKTRWPGLQTIGAIYRRRELANGTESEEMTLLISSLPPKVRDLSKHVRNHWSVWRAPHFLIQML</sequence>
<dbReference type="OrthoDB" id="291219at2"/>
<evidence type="ECO:0000259" key="2">
    <source>
        <dbReference type="Pfam" id="PF13808"/>
    </source>
</evidence>
<comment type="caution">
    <text evidence="3">The sequence shown here is derived from an EMBL/GenBank/DDBJ whole genome shotgun (WGS) entry which is preliminary data.</text>
</comment>